<feature type="transmembrane region" description="Helical" evidence="6">
    <location>
        <begin position="12"/>
        <end position="30"/>
    </location>
</feature>
<dbReference type="SUPFAM" id="SSF81342">
    <property type="entry name" value="Transmembrane di-heme cytochromes"/>
    <property type="match status" value="1"/>
</dbReference>
<dbReference type="KEGG" id="maes:Ga0123461_1010"/>
<keyword evidence="2" id="KW-1003">Cell membrane</keyword>
<evidence type="ECO:0000256" key="5">
    <source>
        <dbReference type="ARBA" id="ARBA00023136"/>
    </source>
</evidence>
<evidence type="ECO:0000259" key="7">
    <source>
        <dbReference type="Pfam" id="PF01292"/>
    </source>
</evidence>
<evidence type="ECO:0000256" key="1">
    <source>
        <dbReference type="ARBA" id="ARBA00004651"/>
    </source>
</evidence>
<dbReference type="GO" id="GO:0020037">
    <property type="term" value="F:heme binding"/>
    <property type="evidence" value="ECO:0007669"/>
    <property type="project" value="TreeGrafter"/>
</dbReference>
<dbReference type="GO" id="GO:0009055">
    <property type="term" value="F:electron transfer activity"/>
    <property type="evidence" value="ECO:0007669"/>
    <property type="project" value="InterPro"/>
</dbReference>
<dbReference type="PANTHER" id="PTHR30485">
    <property type="entry name" value="NI/FE-HYDROGENASE 1 B-TYPE CYTOCHROME SUBUNIT"/>
    <property type="match status" value="1"/>
</dbReference>
<name>A0A2K8KZS2_MARES</name>
<evidence type="ECO:0000256" key="2">
    <source>
        <dbReference type="ARBA" id="ARBA00022475"/>
    </source>
</evidence>
<dbReference type="AlphaFoldDB" id="A0A2K8KZS2"/>
<feature type="transmembrane region" description="Helical" evidence="6">
    <location>
        <begin position="96"/>
        <end position="121"/>
    </location>
</feature>
<dbReference type="GO" id="GO:0022904">
    <property type="term" value="P:respiratory electron transport chain"/>
    <property type="evidence" value="ECO:0007669"/>
    <property type="project" value="InterPro"/>
</dbReference>
<dbReference type="GO" id="GO:0005886">
    <property type="term" value="C:plasma membrane"/>
    <property type="evidence" value="ECO:0007669"/>
    <property type="project" value="UniProtKB-SubCell"/>
</dbReference>
<proteinExistence type="predicted"/>
<protein>
    <submittedName>
        <fullName evidence="8">Cytochrome b</fullName>
    </submittedName>
</protein>
<keyword evidence="3 6" id="KW-0812">Transmembrane</keyword>
<organism evidence="8 9">
    <name type="scientific">Mariprofundus aestuarium</name>
    <dbReference type="NCBI Taxonomy" id="1921086"/>
    <lineage>
        <taxon>Bacteria</taxon>
        <taxon>Pseudomonadati</taxon>
        <taxon>Pseudomonadota</taxon>
        <taxon>Candidatius Mariprofundia</taxon>
        <taxon>Mariprofundales</taxon>
        <taxon>Mariprofundaceae</taxon>
        <taxon>Mariprofundus</taxon>
    </lineage>
</organism>
<keyword evidence="4 6" id="KW-1133">Transmembrane helix</keyword>
<dbReference type="InterPro" id="IPR051542">
    <property type="entry name" value="Hydrogenase_cytochrome"/>
</dbReference>
<feature type="transmembrane region" description="Helical" evidence="6">
    <location>
        <begin position="149"/>
        <end position="171"/>
    </location>
</feature>
<reference evidence="8 9" key="1">
    <citation type="submission" date="2016-12" db="EMBL/GenBank/DDBJ databases">
        <title>Isolation and genomic insights into novel planktonic Zetaproteobacteria from stratified waters of the Chesapeake Bay.</title>
        <authorList>
            <person name="McAllister S.M."/>
            <person name="Kato S."/>
            <person name="Chan C.S."/>
            <person name="Chiu B.K."/>
            <person name="Field E.K."/>
        </authorList>
    </citation>
    <scope>NUCLEOTIDE SEQUENCE [LARGE SCALE GENOMIC DNA]</scope>
    <source>
        <strain evidence="8 9">CP-5</strain>
    </source>
</reference>
<keyword evidence="5 6" id="KW-0472">Membrane</keyword>
<dbReference type="InterPro" id="IPR016174">
    <property type="entry name" value="Di-haem_cyt_TM"/>
</dbReference>
<dbReference type="Pfam" id="PF01292">
    <property type="entry name" value="Ni_hydr_CYTB"/>
    <property type="match status" value="1"/>
</dbReference>
<evidence type="ECO:0000256" key="4">
    <source>
        <dbReference type="ARBA" id="ARBA00022989"/>
    </source>
</evidence>
<keyword evidence="9" id="KW-1185">Reference proteome</keyword>
<accession>A0A2K8KZS2</accession>
<dbReference type="Proteomes" id="UP000231701">
    <property type="component" value="Chromosome"/>
</dbReference>
<gene>
    <name evidence="8" type="ORF">Ga0123461_1010</name>
</gene>
<evidence type="ECO:0000256" key="6">
    <source>
        <dbReference type="SAM" id="Phobius"/>
    </source>
</evidence>
<feature type="domain" description="Cytochrome b561 bacterial/Ni-hydrogenase" evidence="7">
    <location>
        <begin position="9"/>
        <end position="183"/>
    </location>
</feature>
<dbReference type="InterPro" id="IPR011577">
    <property type="entry name" value="Cyt_b561_bac/Ni-Hgenase"/>
</dbReference>
<evidence type="ECO:0000313" key="8">
    <source>
        <dbReference type="EMBL" id="ATX79429.1"/>
    </source>
</evidence>
<comment type="subcellular location">
    <subcellularLocation>
        <location evidence="1">Cell membrane</location>
        <topology evidence="1">Multi-pass membrane protein</topology>
    </subcellularLocation>
</comment>
<feature type="transmembrane region" description="Helical" evidence="6">
    <location>
        <begin position="36"/>
        <end position="58"/>
    </location>
</feature>
<dbReference type="Gene3D" id="1.20.950.20">
    <property type="entry name" value="Transmembrane di-heme cytochromes, Chain C"/>
    <property type="match status" value="1"/>
</dbReference>
<evidence type="ECO:0000256" key="3">
    <source>
        <dbReference type="ARBA" id="ARBA00022692"/>
    </source>
</evidence>
<dbReference type="EMBL" id="CP018799">
    <property type="protein sequence ID" value="ATX79429.1"/>
    <property type="molecule type" value="Genomic_DNA"/>
</dbReference>
<evidence type="ECO:0000313" key="9">
    <source>
        <dbReference type="Proteomes" id="UP000231701"/>
    </source>
</evidence>
<dbReference type="PANTHER" id="PTHR30485:SF2">
    <property type="entry name" value="BLL0597 PROTEIN"/>
    <property type="match status" value="1"/>
</dbReference>
<sequence>MMRNNQIIWDPLVRIFHALLMLCFAVAWWFEDDYLYLHLLCGSTVLGLVFFRIIWGFAGTRYSLFRDFPLASRLLLSHLKSLWQLRKNSYPGHTPAGSFMIVALLLLLLLLSLSGVAVYALQTGHGPMAGWAGAIDFQREIWMTKIHSLLADSIVLLVLLHVGGVLIESLLHKQNLPLAMITGRKSRKEREK</sequence>